<keyword evidence="3" id="KW-1185">Reference proteome</keyword>
<sequence length="508" mass="54074">MPRAAAGQDFLASLDELFQEAHSHDPAGTNSFSLTAKQLVALLAAAAAASDTTAARARARANWPVKLPDGSEPNTVIQPPPAALKLDMPLALRLGDAADPADFLAVLGRALEDLGDDGGSSSSSSSRKRGNGLAAGATPRKRIVLRGAGLTPGCRYAEKPATPVSQVSAPGRLPSPPATNAKANANAVVRMDIGRDDSAVMSPSAFIRRATRGIVPRVEADIVASDDDDDDDVCEIAAPGPSPAAVIEVVSDEDDSITDHDDDDDDDDIVDLDSDLEMQDVTGVGMHAGLSIRALQGTCTPRSHRPDGSNPKPRAQPAETLKHIIDDVCNTTPEEWEAFRPKLIESLLPYAEMEHAGLSGPGPGPAAARDAVRRLDAAVARLGDDMSAIRPGDWKRYNAKLRGLCGSPAFLARSFQQRLWKVMDVMYVDEETSTMESGDWGRLETVAKIVATVCEAMGPPGEGAGEVSRRWFCSKVQDIRFLKRIMTSINRKTRVLREGEGEGEGEDY</sequence>
<dbReference type="Proteomes" id="UP000053831">
    <property type="component" value="Unassembled WGS sequence"/>
</dbReference>
<feature type="region of interest" description="Disordered" evidence="1">
    <location>
        <begin position="115"/>
        <end position="138"/>
    </location>
</feature>
<evidence type="ECO:0000313" key="2">
    <source>
        <dbReference type="EMBL" id="KOS23124.1"/>
    </source>
</evidence>
<evidence type="ECO:0000256" key="1">
    <source>
        <dbReference type="SAM" id="MobiDB-lite"/>
    </source>
</evidence>
<protein>
    <submittedName>
        <fullName evidence="2">Uncharacterized protein</fullName>
    </submittedName>
</protein>
<dbReference type="EMBL" id="LGSR01000002">
    <property type="protein sequence ID" value="KOS23124.1"/>
    <property type="molecule type" value="Genomic_DNA"/>
</dbReference>
<reference evidence="2 3" key="1">
    <citation type="submission" date="2015-07" db="EMBL/GenBank/DDBJ databases">
        <title>The genome of the fungus Escovopsis weberi, a specialized disease agent of ant agriculture.</title>
        <authorList>
            <person name="de Man T.J."/>
            <person name="Stajich J.E."/>
            <person name="Kubicek C.P."/>
            <person name="Chenthamara K."/>
            <person name="Atanasova L."/>
            <person name="Druzhinina I.S."/>
            <person name="Birnbaum S."/>
            <person name="Barribeau S.M."/>
            <person name="Teiling C."/>
            <person name="Suen G."/>
            <person name="Currie C."/>
            <person name="Gerardo N.M."/>
        </authorList>
    </citation>
    <scope>NUCLEOTIDE SEQUENCE [LARGE SCALE GENOMIC DNA]</scope>
</reference>
<dbReference type="OrthoDB" id="4868006at2759"/>
<feature type="region of interest" description="Disordered" evidence="1">
    <location>
        <begin position="161"/>
        <end position="180"/>
    </location>
</feature>
<evidence type="ECO:0000313" key="3">
    <source>
        <dbReference type="Proteomes" id="UP000053831"/>
    </source>
</evidence>
<dbReference type="AlphaFoldDB" id="A0A0M8N8V0"/>
<proteinExistence type="predicted"/>
<name>A0A0M8N8V0_ESCWE</name>
<gene>
    <name evidence="2" type="ORF">ESCO_003866</name>
</gene>
<accession>A0A0M8N8V0</accession>
<comment type="caution">
    <text evidence="2">The sequence shown here is derived from an EMBL/GenBank/DDBJ whole genome shotgun (WGS) entry which is preliminary data.</text>
</comment>
<dbReference type="STRING" id="150374.A0A0M8N8V0"/>
<organism evidence="2 3">
    <name type="scientific">Escovopsis weberi</name>
    <dbReference type="NCBI Taxonomy" id="150374"/>
    <lineage>
        <taxon>Eukaryota</taxon>
        <taxon>Fungi</taxon>
        <taxon>Dikarya</taxon>
        <taxon>Ascomycota</taxon>
        <taxon>Pezizomycotina</taxon>
        <taxon>Sordariomycetes</taxon>
        <taxon>Hypocreomycetidae</taxon>
        <taxon>Hypocreales</taxon>
        <taxon>Hypocreaceae</taxon>
        <taxon>Escovopsis</taxon>
    </lineage>
</organism>